<dbReference type="AlphaFoldDB" id="A0AAE9A885"/>
<accession>A0AAE9A885</accession>
<evidence type="ECO:0000313" key="3">
    <source>
        <dbReference type="Proteomes" id="UP000827892"/>
    </source>
</evidence>
<dbReference type="PANTHER" id="PTHR23015">
    <property type="entry name" value="UNCHARACTERIZED C.ELEGANS PROTEIN"/>
    <property type="match status" value="1"/>
</dbReference>
<name>A0AAE9A885_CAEBR</name>
<organism evidence="2 3">
    <name type="scientific">Caenorhabditis briggsae</name>
    <dbReference type="NCBI Taxonomy" id="6238"/>
    <lineage>
        <taxon>Eukaryota</taxon>
        <taxon>Metazoa</taxon>
        <taxon>Ecdysozoa</taxon>
        <taxon>Nematoda</taxon>
        <taxon>Chromadorea</taxon>
        <taxon>Rhabditida</taxon>
        <taxon>Rhabditina</taxon>
        <taxon>Rhabditomorpha</taxon>
        <taxon>Rhabditoidea</taxon>
        <taxon>Rhabditidae</taxon>
        <taxon>Peloderinae</taxon>
        <taxon>Caenorhabditis</taxon>
    </lineage>
</organism>
<sequence length="1259" mass="150025">MDEQVRHFLLERFNAGDSIDQAYSDLLPILRGRAIPIDADEPEPEPDFVAYERAEGSGPPRFSDRIENYASREDDEDRYYLTNIRDLYNEFALEKFNKLKENGEKVLKRMTDILQLITLRRITRAFSELANWFEIRLERVKFEFASVVDEQWARIDITEEREDLSTSILYLQHRRSVLVSYNGRNLTRIDNRNHKDIAAFDLAFILQRLEQPLEELKFRIKPYEKNDRKLFPNLGVYSIIDSILRDYVHPYQVKTQCLNFMFTREQRFKDIDCEDCLDSENLMCILKYLEPGTLDCLALRVWDDTHVVTGWQHILTLLKLLQKCDMCNMIIMRPTILVTEQWKRLETLDIRDLYVFKDWARFTHLQRINLFSFSVREVRQARLIFKHFPPRREYQITVEEPMNLPGIHRAYPETNIHHVGGFPERINMILERYFQKPIVMEFTTNEVSVHVWNGNEDHLKMRNFLLNKFKKRVPIRLAHEYLVRWTSTLKYDLVEQVQPRVRIGNLPRERCCFFCEEPFEEFEDNESDRYRLTMVRDFYEEFADEFFASIENILQEKVGNILQLMFCRRLSKRCSERTKTTTTIEIQMEKLKVTIYPNKELRIYIRTKREWGRIIYFPKGPDTCIAYYWNEQDCPKAGVLYKTVVKNRMPCFVAASDLTFLIRRHSGILDELEFTLDTWRKTHPLEFPDISALEVFDEFFQASAKKCLETIPVQKLTFMFTREKRFQDPDSEEWQDSHALWFILKHLITENLATLALRVWDDKEVVNSEKYREKYERLKQTKIGGRLKMFMNDTITSMDQWRQRMTLDIRDDLLMKDWQQFTHFLEVQVKSMSIAEIDAALAVLLRNLTDDYGIQVDTSLPLNAIARHFQDHERNDDTLTIARTSFDNLIPVHIDFEKYRISFPIMSESNQLSSDFLKDLKNRRTCILYEFLRNKNEEETLIEMAKTGFEVEDEDVRKEVYLLFRRFKRGRLGVEMETLEKLLEMEPAESLNDLVPKEFDFKDKSCFFRTQLKRLPKAKIIKEIEIYANADFPVGVMIGIHQNDSRECVYYHKCNNGVVVRYLRNIKHLVSNNLNYQDVALDDVYNFLNEWMQQRESIEFLKIRADYMEAEFYKKLDSKFRELLKDKNFVRKLNVGNLHSKFTTCLDMASIFKCEEMRIEMNALKEDASEYLKQLFEKNELKTKLFTISTSQKISESMKDKYKNVIGDEFRDFLVKYEENEIVFTKKEMKPSTSKQSTSGSSCGGCFSKQTDSGPSSPK</sequence>
<protein>
    <submittedName>
        <fullName evidence="2">Uncharacterized protein</fullName>
    </submittedName>
</protein>
<proteinExistence type="predicted"/>
<dbReference type="InterPro" id="IPR040161">
    <property type="entry name" value="FB224"/>
</dbReference>
<feature type="region of interest" description="Disordered" evidence="1">
    <location>
        <begin position="1227"/>
        <end position="1259"/>
    </location>
</feature>
<evidence type="ECO:0000256" key="1">
    <source>
        <dbReference type="SAM" id="MobiDB-lite"/>
    </source>
</evidence>
<dbReference type="EMBL" id="CP090894">
    <property type="protein sequence ID" value="ULT93503.1"/>
    <property type="molecule type" value="Genomic_DNA"/>
</dbReference>
<evidence type="ECO:0000313" key="2">
    <source>
        <dbReference type="EMBL" id="ULT93503.1"/>
    </source>
</evidence>
<gene>
    <name evidence="2" type="ORF">L3Y34_003179</name>
</gene>
<dbReference type="PANTHER" id="PTHR23015:SF4">
    <property type="entry name" value="DUF38 DOMAIN-CONTAINING PROTEIN-RELATED"/>
    <property type="match status" value="1"/>
</dbReference>
<feature type="compositionally biased region" description="Low complexity" evidence="1">
    <location>
        <begin position="1232"/>
        <end position="1250"/>
    </location>
</feature>
<dbReference type="Proteomes" id="UP000827892">
    <property type="component" value="Chromosome IV"/>
</dbReference>
<reference evidence="2 3" key="1">
    <citation type="submission" date="2022-05" db="EMBL/GenBank/DDBJ databases">
        <title>Chromosome-level reference genomes for two strains of Caenorhabditis briggsae: an improved platform for comparative genomics.</title>
        <authorList>
            <person name="Stevens L."/>
            <person name="Andersen E.C."/>
        </authorList>
    </citation>
    <scope>NUCLEOTIDE SEQUENCE [LARGE SCALE GENOMIC DNA]</scope>
    <source>
        <strain evidence="2">QX1410_ONT</strain>
        <tissue evidence="2">Whole-organism</tissue>
    </source>
</reference>